<protein>
    <submittedName>
        <fullName evidence="1">Uncharacterized protein</fullName>
    </submittedName>
</protein>
<evidence type="ECO:0000313" key="1">
    <source>
        <dbReference type="EMBL" id="MFG6489626.1"/>
    </source>
</evidence>
<dbReference type="Proteomes" id="UP001606134">
    <property type="component" value="Unassembled WGS sequence"/>
</dbReference>
<reference evidence="1 2" key="1">
    <citation type="submission" date="2024-08" db="EMBL/GenBank/DDBJ databases">
        <authorList>
            <person name="Lu H."/>
        </authorList>
    </citation>
    <scope>NUCLEOTIDE SEQUENCE [LARGE SCALE GENOMIC DNA]</scope>
    <source>
        <strain evidence="1 2">BYS78W</strain>
    </source>
</reference>
<name>A0ABW7HIA1_9BURK</name>
<evidence type="ECO:0000313" key="2">
    <source>
        <dbReference type="Proteomes" id="UP001606134"/>
    </source>
</evidence>
<dbReference type="EMBL" id="JBIGIC010000014">
    <property type="protein sequence ID" value="MFG6489626.1"/>
    <property type="molecule type" value="Genomic_DNA"/>
</dbReference>
<accession>A0ABW7HIA1</accession>
<keyword evidence="2" id="KW-1185">Reference proteome</keyword>
<sequence length="260" mass="29248">MWPLERKLDVLRVGRVHAEYWSRAPDGLVLQARHSLGAQPGEPKTLEVGLRNWLLGLESASSRANPVDVVVESAWLPIMLIEVGRSKWRGDHMERLLRHRTTELHLQPGATTEDWSLQLDHRQGEPQALGYALAPETQRALVGAVLAAGRRPASLQPALAWARRRFERRERRLRTCWWIWCEQDRAIVCRMERGRVTAMNAGAAVPGDEAQHARLVAIEAARCGFTEVGEPVVLASWEKLAALREEDPARPAPRALRATT</sequence>
<proteinExistence type="predicted"/>
<organism evidence="1 2">
    <name type="scientific">Pelomonas candidula</name>
    <dbReference type="NCBI Taxonomy" id="3299025"/>
    <lineage>
        <taxon>Bacteria</taxon>
        <taxon>Pseudomonadati</taxon>
        <taxon>Pseudomonadota</taxon>
        <taxon>Betaproteobacteria</taxon>
        <taxon>Burkholderiales</taxon>
        <taxon>Sphaerotilaceae</taxon>
        <taxon>Roseateles</taxon>
    </lineage>
</organism>
<comment type="caution">
    <text evidence="1">The sequence shown here is derived from an EMBL/GenBank/DDBJ whole genome shotgun (WGS) entry which is preliminary data.</text>
</comment>
<gene>
    <name evidence="1" type="ORF">ACG04R_23320</name>
</gene>
<dbReference type="RefSeq" id="WP_394416021.1">
    <property type="nucleotide sequence ID" value="NZ_JBIGIC010000014.1"/>
</dbReference>